<dbReference type="InterPro" id="IPR015943">
    <property type="entry name" value="WD40/YVTN_repeat-like_dom_sf"/>
</dbReference>
<evidence type="ECO:0000256" key="16">
    <source>
        <dbReference type="SAM" id="SignalP"/>
    </source>
</evidence>
<evidence type="ECO:0000256" key="9">
    <source>
        <dbReference type="ARBA" id="ARBA00022777"/>
    </source>
</evidence>
<evidence type="ECO:0000313" key="19">
    <source>
        <dbReference type="EMBL" id="RFZ85394.1"/>
    </source>
</evidence>
<dbReference type="InterPro" id="IPR004358">
    <property type="entry name" value="Sig_transdc_His_kin-like_C"/>
</dbReference>
<dbReference type="InterPro" id="IPR036097">
    <property type="entry name" value="HisK_dim/P_sf"/>
</dbReference>
<feature type="domain" description="Histidine kinase" evidence="17">
    <location>
        <begin position="891"/>
        <end position="1112"/>
    </location>
</feature>
<evidence type="ECO:0000256" key="15">
    <source>
        <dbReference type="SAM" id="Coils"/>
    </source>
</evidence>
<dbReference type="SUPFAM" id="SSF52172">
    <property type="entry name" value="CheY-like"/>
    <property type="match status" value="2"/>
</dbReference>
<evidence type="ECO:0000256" key="10">
    <source>
        <dbReference type="ARBA" id="ARBA00022840"/>
    </source>
</evidence>
<gene>
    <name evidence="19" type="ORF">DYU05_07295</name>
</gene>
<sequence>MRTYFTRLACRGVLLICLLLNCITTIAQDQSLKFEHLGKKEGLSQINVSCLLQDSRGFIWVGTRDGLSKYDGYTFTSYKHDSQDAASLSSSMVSDIAEDKAGNIWIATIIGLNKLDGRTGAITKYLHNDKDPRSLSDNILNKLVVDEKNNVWVASQGGLDYLDTKTNTFTKHYKHQPGNPQSISENKVSYIVMDDARRLWIGTTGGGLDMLDTRTGKFTSRKFDARDAGTIGENFIASLYVDKSARLWVGLVNNGLNRIDLATGAVTRYPHDGGTNSPKLGTIYSLNMDENRNLWIGSENGGLRILNPETGKFYTYLHDDIDKNSINGNTLYSILKDNHGNMWLGAFSGGINLYKRSTGSFTHYRHNSSANSLSNDFVLSLYEDADKNIWAGTDGGGVNKFDFKTGQVTHYEKKHGKNSITGNYVLTVNQDWEGNFWMGTWADGVSIFNPKTGVFRNIKSEAGKPGTLSGNNIYALIHARDKTTWIGTYNDGLNHYNKKTGEMTVYHHDNSNASSVSSDRIYSLLEDSHGNLWVGTFDGGLNLFNKNDSTFTRFQHDPKKNSLSDNNVPDIYEDHKGGLWISTFNGLNLFDPISHHFTVFTKKDGLPSDIIYAAREDDDGKIWISTNNGLSVYDPSTHKFKNYTVEDGLQEDEFKSHSAYKGASGRLYFGGVNGFNAFSPRQILKPEGFSPLVITSFQIFNKKVVPAKSADDPSPLKQDIADTKTIKLDHKQSVISLEFAALDYTSADKKSYAYILEGFDNDWNYVGSRHSATYTNLPAGTYTFKVKYRNSAGDWSPVTSGLQIITEPPFWLTWWFKTLAVLFVAGGVITVFRLRVRAIKAQKAILEEQVEERTERLKEMSKEERILREEAEKAREEAEKANKAKSIFLATMSHEIRTPMNGVMGMATLLSNTPLNEEQREFTETIKNCGDALLNVINDILDFSKIESGNMELDEQDFDLRDCIESVLDIFAEKASRTNIDLVYQVEHNVPAQIIADSLRLRQILINLVGNAVKFTAKGEIFICATLKSHKDDRLELMFEIRDTGIGIPANKLNRLFKAFSQVDSSTTRKYGGTGLGLAISEKLVNLMGGDISVKSQVGKGTTFSFTILTKPGTTSQRNYVHLNVEQVQNKRILVVDDNSTNRDILEEQLRQWNFVPVMAESGEAALKELTSGEPVHLVISDMNMPEMDGIHLAQQIRQHDADLPIILLTSMGNEQSKKNAHLFNASLTKPTKHQVLYRHIIEQLKLSEGVKQEPQTVPSPFSEEFAKQHPMNILIAEDNAINQKLAKYILNKLGYKPDMVENGHECLNAIVNKKYDMVLMDVQMPEMDGLEATRFIRQNMDAQPVIIAMTANAMSEDKDQCLKAGMDDYLSKPLKLPEIMAALEKWKPTSV</sequence>
<evidence type="ECO:0000256" key="2">
    <source>
        <dbReference type="ARBA" id="ARBA00004651"/>
    </source>
</evidence>
<dbReference type="GO" id="GO:0000155">
    <property type="term" value="F:phosphorelay sensor kinase activity"/>
    <property type="evidence" value="ECO:0007669"/>
    <property type="project" value="InterPro"/>
</dbReference>
<dbReference type="FunFam" id="1.10.287.130:FF:000003">
    <property type="entry name" value="Histidine kinase"/>
    <property type="match status" value="1"/>
</dbReference>
<dbReference type="InterPro" id="IPR005467">
    <property type="entry name" value="His_kinase_dom"/>
</dbReference>
<keyword evidence="12" id="KW-0902">Two-component regulatory system</keyword>
<dbReference type="GO" id="GO:0005886">
    <property type="term" value="C:plasma membrane"/>
    <property type="evidence" value="ECO:0007669"/>
    <property type="project" value="UniProtKB-SubCell"/>
</dbReference>
<dbReference type="Gene3D" id="2.130.10.10">
    <property type="entry name" value="YVTN repeat-like/Quinoprotein amine dehydrogenase"/>
    <property type="match status" value="3"/>
</dbReference>
<evidence type="ECO:0000256" key="5">
    <source>
        <dbReference type="ARBA" id="ARBA00022553"/>
    </source>
</evidence>
<feature type="chain" id="PRO_5017691245" description="histidine kinase" evidence="16">
    <location>
        <begin position="28"/>
        <end position="1392"/>
    </location>
</feature>
<dbReference type="SMART" id="SM00448">
    <property type="entry name" value="REC"/>
    <property type="match status" value="2"/>
</dbReference>
<feature type="modified residue" description="4-aspartylphosphate" evidence="14">
    <location>
        <position position="1182"/>
    </location>
</feature>
<dbReference type="Proteomes" id="UP000260823">
    <property type="component" value="Unassembled WGS sequence"/>
</dbReference>
<dbReference type="EC" id="2.7.13.3" evidence="3"/>
<feature type="modified residue" description="4-aspartylphosphate" evidence="14">
    <location>
        <position position="1322"/>
    </location>
</feature>
<dbReference type="Pfam" id="PF00072">
    <property type="entry name" value="Response_reg"/>
    <property type="match status" value="2"/>
</dbReference>
<dbReference type="SMART" id="SM00387">
    <property type="entry name" value="HATPase_c"/>
    <property type="match status" value="1"/>
</dbReference>
<evidence type="ECO:0000256" key="7">
    <source>
        <dbReference type="ARBA" id="ARBA00022692"/>
    </source>
</evidence>
<keyword evidence="7" id="KW-0812">Transmembrane</keyword>
<dbReference type="SMART" id="SM00388">
    <property type="entry name" value="HisKA"/>
    <property type="match status" value="1"/>
</dbReference>
<dbReference type="InterPro" id="IPR011006">
    <property type="entry name" value="CheY-like_superfamily"/>
</dbReference>
<dbReference type="PROSITE" id="PS50110">
    <property type="entry name" value="RESPONSE_REGULATORY"/>
    <property type="match status" value="2"/>
</dbReference>
<evidence type="ECO:0000256" key="14">
    <source>
        <dbReference type="PROSITE-ProRule" id="PRU00169"/>
    </source>
</evidence>
<keyword evidence="5 14" id="KW-0597">Phosphoprotein</keyword>
<evidence type="ECO:0000313" key="20">
    <source>
        <dbReference type="Proteomes" id="UP000260823"/>
    </source>
</evidence>
<dbReference type="PANTHER" id="PTHR45339">
    <property type="entry name" value="HYBRID SIGNAL TRANSDUCTION HISTIDINE KINASE J"/>
    <property type="match status" value="1"/>
</dbReference>
<dbReference type="Gene3D" id="3.30.565.10">
    <property type="entry name" value="Histidine kinase-like ATPase, C-terminal domain"/>
    <property type="match status" value="1"/>
</dbReference>
<dbReference type="SUPFAM" id="SSF55874">
    <property type="entry name" value="ATPase domain of HSP90 chaperone/DNA topoisomerase II/histidine kinase"/>
    <property type="match status" value="1"/>
</dbReference>
<evidence type="ECO:0000256" key="6">
    <source>
        <dbReference type="ARBA" id="ARBA00022679"/>
    </source>
</evidence>
<dbReference type="FunFam" id="3.30.565.10:FF:000010">
    <property type="entry name" value="Sensor histidine kinase RcsC"/>
    <property type="match status" value="1"/>
</dbReference>
<evidence type="ECO:0000259" key="18">
    <source>
        <dbReference type="PROSITE" id="PS50110"/>
    </source>
</evidence>
<feature type="domain" description="Response regulatory" evidence="18">
    <location>
        <begin position="1273"/>
        <end position="1388"/>
    </location>
</feature>
<organism evidence="19 20">
    <name type="scientific">Mucilaginibacter terrenus</name>
    <dbReference type="NCBI Taxonomy" id="2482727"/>
    <lineage>
        <taxon>Bacteria</taxon>
        <taxon>Pseudomonadati</taxon>
        <taxon>Bacteroidota</taxon>
        <taxon>Sphingobacteriia</taxon>
        <taxon>Sphingobacteriales</taxon>
        <taxon>Sphingobacteriaceae</taxon>
        <taxon>Mucilaginibacter</taxon>
    </lineage>
</organism>
<dbReference type="PANTHER" id="PTHR45339:SF1">
    <property type="entry name" value="HYBRID SIGNAL TRANSDUCTION HISTIDINE KINASE J"/>
    <property type="match status" value="1"/>
</dbReference>
<dbReference type="Pfam" id="PF07494">
    <property type="entry name" value="Reg_prop"/>
    <property type="match status" value="6"/>
</dbReference>
<evidence type="ECO:0000256" key="13">
    <source>
        <dbReference type="ARBA" id="ARBA00023136"/>
    </source>
</evidence>
<dbReference type="OrthoDB" id="9809670at2"/>
<dbReference type="SUPFAM" id="SSF47384">
    <property type="entry name" value="Homodimeric domain of signal transducing histidine kinase"/>
    <property type="match status" value="1"/>
</dbReference>
<evidence type="ECO:0000256" key="3">
    <source>
        <dbReference type="ARBA" id="ARBA00012438"/>
    </source>
</evidence>
<dbReference type="InterPro" id="IPR003594">
    <property type="entry name" value="HATPase_dom"/>
</dbReference>
<evidence type="ECO:0000259" key="17">
    <source>
        <dbReference type="PROSITE" id="PS50109"/>
    </source>
</evidence>
<dbReference type="Gene3D" id="1.10.287.130">
    <property type="match status" value="1"/>
</dbReference>
<dbReference type="InterPro" id="IPR001789">
    <property type="entry name" value="Sig_transdc_resp-reg_receiver"/>
</dbReference>
<feature type="domain" description="Response regulatory" evidence="18">
    <location>
        <begin position="1132"/>
        <end position="1245"/>
    </location>
</feature>
<dbReference type="CDD" id="cd17546">
    <property type="entry name" value="REC_hyHK_CKI1_RcsC-like"/>
    <property type="match status" value="1"/>
</dbReference>
<proteinExistence type="predicted"/>
<dbReference type="CDD" id="cd16922">
    <property type="entry name" value="HATPase_EvgS-ArcB-TorS-like"/>
    <property type="match status" value="1"/>
</dbReference>
<comment type="caution">
    <text evidence="19">The sequence shown here is derived from an EMBL/GenBank/DDBJ whole genome shotgun (WGS) entry which is preliminary data.</text>
</comment>
<dbReference type="Pfam" id="PF00512">
    <property type="entry name" value="HisKA"/>
    <property type="match status" value="1"/>
</dbReference>
<keyword evidence="16" id="KW-0732">Signal</keyword>
<keyword evidence="20" id="KW-1185">Reference proteome</keyword>
<dbReference type="Pfam" id="PF07495">
    <property type="entry name" value="Y_Y_Y"/>
    <property type="match status" value="1"/>
</dbReference>
<dbReference type="PROSITE" id="PS50109">
    <property type="entry name" value="HIS_KIN"/>
    <property type="match status" value="1"/>
</dbReference>
<dbReference type="RefSeq" id="WP_117382294.1">
    <property type="nucleotide sequence ID" value="NZ_QWDE01000001.1"/>
</dbReference>
<keyword evidence="8" id="KW-0547">Nucleotide-binding</keyword>
<keyword evidence="11" id="KW-1133">Transmembrane helix</keyword>
<comment type="catalytic activity">
    <reaction evidence="1">
        <text>ATP + protein L-histidine = ADP + protein N-phospho-L-histidine.</text>
        <dbReference type="EC" id="2.7.13.3"/>
    </reaction>
</comment>
<keyword evidence="9 19" id="KW-0418">Kinase</keyword>
<dbReference type="InterPro" id="IPR011110">
    <property type="entry name" value="Reg_prop"/>
</dbReference>
<dbReference type="Gene3D" id="2.60.40.10">
    <property type="entry name" value="Immunoglobulins"/>
    <property type="match status" value="1"/>
</dbReference>
<evidence type="ECO:0000256" key="4">
    <source>
        <dbReference type="ARBA" id="ARBA00022475"/>
    </source>
</evidence>
<dbReference type="SUPFAM" id="SSF63829">
    <property type="entry name" value="Calcium-dependent phosphotriesterase"/>
    <property type="match status" value="3"/>
</dbReference>
<protein>
    <recommendedName>
        <fullName evidence="3">histidine kinase</fullName>
        <ecNumber evidence="3">2.7.13.3</ecNumber>
    </recommendedName>
</protein>
<dbReference type="GO" id="GO:0005524">
    <property type="term" value="F:ATP binding"/>
    <property type="evidence" value="ECO:0007669"/>
    <property type="project" value="UniProtKB-KW"/>
</dbReference>
<evidence type="ECO:0000256" key="8">
    <source>
        <dbReference type="ARBA" id="ARBA00022741"/>
    </source>
</evidence>
<keyword evidence="6" id="KW-0808">Transferase</keyword>
<dbReference type="Gene3D" id="3.40.50.2300">
    <property type="match status" value="2"/>
</dbReference>
<dbReference type="PRINTS" id="PR00344">
    <property type="entry name" value="BCTRLSENSOR"/>
</dbReference>
<evidence type="ECO:0000256" key="11">
    <source>
        <dbReference type="ARBA" id="ARBA00022989"/>
    </source>
</evidence>
<keyword evidence="13" id="KW-0472">Membrane</keyword>
<keyword evidence="15" id="KW-0175">Coiled coil</keyword>
<reference evidence="19 20" key="1">
    <citation type="submission" date="2018-08" db="EMBL/GenBank/DDBJ databases">
        <title>Mucilaginibacter terrae sp. nov., isolated from manganese diggings.</title>
        <authorList>
            <person name="Huang Y."/>
            <person name="Zhou Z."/>
        </authorList>
    </citation>
    <scope>NUCLEOTIDE SEQUENCE [LARGE SCALE GENOMIC DNA]</scope>
    <source>
        <strain evidence="19 20">ZH6</strain>
    </source>
</reference>
<keyword evidence="10" id="KW-0067">ATP-binding</keyword>
<dbReference type="FunFam" id="2.60.40.10:FF:000791">
    <property type="entry name" value="Two-component system sensor histidine kinase/response regulator"/>
    <property type="match status" value="1"/>
</dbReference>
<dbReference type="Pfam" id="PF02518">
    <property type="entry name" value="HATPase_c"/>
    <property type="match status" value="1"/>
</dbReference>
<dbReference type="CDD" id="cd00082">
    <property type="entry name" value="HisKA"/>
    <property type="match status" value="1"/>
</dbReference>
<comment type="subcellular location">
    <subcellularLocation>
        <location evidence="2">Cell membrane</location>
        <topology evidence="2">Multi-pass membrane protein</topology>
    </subcellularLocation>
</comment>
<dbReference type="InterPro" id="IPR036890">
    <property type="entry name" value="HATPase_C_sf"/>
</dbReference>
<dbReference type="EMBL" id="QWDE01000001">
    <property type="protein sequence ID" value="RFZ85394.1"/>
    <property type="molecule type" value="Genomic_DNA"/>
</dbReference>
<dbReference type="InterPro" id="IPR011123">
    <property type="entry name" value="Y_Y_Y"/>
</dbReference>
<keyword evidence="4" id="KW-1003">Cell membrane</keyword>
<dbReference type="CDD" id="cd00156">
    <property type="entry name" value="REC"/>
    <property type="match status" value="1"/>
</dbReference>
<evidence type="ECO:0000256" key="12">
    <source>
        <dbReference type="ARBA" id="ARBA00023012"/>
    </source>
</evidence>
<dbReference type="InterPro" id="IPR013783">
    <property type="entry name" value="Ig-like_fold"/>
</dbReference>
<dbReference type="InterPro" id="IPR003661">
    <property type="entry name" value="HisK_dim/P_dom"/>
</dbReference>
<evidence type="ECO:0000256" key="1">
    <source>
        <dbReference type="ARBA" id="ARBA00000085"/>
    </source>
</evidence>
<feature type="signal peptide" evidence="16">
    <location>
        <begin position="1"/>
        <end position="27"/>
    </location>
</feature>
<feature type="coiled-coil region" evidence="15">
    <location>
        <begin position="836"/>
        <end position="884"/>
    </location>
</feature>
<name>A0A3E2NWK3_9SPHI</name>
<accession>A0A3E2NWK3</accession>